<reference evidence="6" key="1">
    <citation type="submission" date="2022-08" db="EMBL/GenBank/DDBJ databases">
        <authorList>
            <consortium name="DOE Joint Genome Institute"/>
            <person name="Min B."/>
            <person name="Riley R."/>
            <person name="Sierra-Patev S."/>
            <person name="Naranjo-Ortiz M."/>
            <person name="Looney B."/>
            <person name="Konkel Z."/>
            <person name="Slot J.C."/>
            <person name="Sakamoto Y."/>
            <person name="Steenwyk J.L."/>
            <person name="Rokas A."/>
            <person name="Carro J."/>
            <person name="Camarero S."/>
            <person name="Ferreira P."/>
            <person name="Molpeceres G."/>
            <person name="Ruiz-Duenas F.J."/>
            <person name="Serrano A."/>
            <person name="Henrissat B."/>
            <person name="Drula E."/>
            <person name="Hughes K.W."/>
            <person name="Mata J.L."/>
            <person name="Ishikawa N.K."/>
            <person name="Vargas-Isla R."/>
            <person name="Ushijima S."/>
            <person name="Smith C.A."/>
            <person name="Ahrendt S."/>
            <person name="Andreopoulos W."/>
            <person name="He G."/>
            <person name="Labutti K."/>
            <person name="Lipzen A."/>
            <person name="Ng V."/>
            <person name="Sandor L."/>
            <person name="Barry K."/>
            <person name="Martinez A.T."/>
            <person name="Xiao Y."/>
            <person name="Gibbons J.G."/>
            <person name="Terashima K."/>
            <person name="Hibbett D.S."/>
            <person name="Grigoriev I.V."/>
        </authorList>
    </citation>
    <scope>NUCLEOTIDE SEQUENCE</scope>
    <source>
        <strain evidence="6">Sp2 HRB7682 ss15</strain>
    </source>
</reference>
<keyword evidence="2" id="KW-0521">NADP</keyword>
<dbReference type="PRINTS" id="PR00080">
    <property type="entry name" value="SDRFAMILY"/>
</dbReference>
<sequence>MPSSQYPAEIFTKYLAASPDSQETDKAKGQVDAQNQPGERPGKQHRFPDDLKPIDDVYANGKPYKGSGKLEGKVAWISGGDSGIGRATAILFALEGADMTIVFKAGEQKDAEDTKNYIRQKTNNTRTIHLVSADLRNESNCINAIQSHLSHFSNQLDILVNNAAQQLENADAQMAGLTASQWEDTFALNIHSYFHVTKAALPHMPRGGSIINMASINAFVGRDDLLDYTSTKGAVVSFTRGLSNQVVGEKGIRVNAICPGPIWTPLVPSTFSKSNVEEFSSGGGGVPIGRAGQPVEVATCCVFLASEDSSYISGNMIHPNGGVVIN</sequence>
<evidence type="ECO:0000313" key="6">
    <source>
        <dbReference type="EMBL" id="KAJ4491176.1"/>
    </source>
</evidence>
<keyword evidence="4" id="KW-0175">Coiled coil</keyword>
<protein>
    <submittedName>
        <fullName evidence="6">NAD(P)-binding protein</fullName>
    </submittedName>
</protein>
<dbReference type="Gene3D" id="3.40.50.720">
    <property type="entry name" value="NAD(P)-binding Rossmann-like Domain"/>
    <property type="match status" value="1"/>
</dbReference>
<dbReference type="PANTHER" id="PTHR48107:SF26">
    <property type="entry name" value="OXIDOREDUCTASE, SHORT-CHAIN DEHYDROGENASE_REDUCTASE FAMILY (AFU_ORTHOLOGUE AFUA_4G05870)"/>
    <property type="match status" value="1"/>
</dbReference>
<evidence type="ECO:0000256" key="5">
    <source>
        <dbReference type="SAM" id="MobiDB-lite"/>
    </source>
</evidence>
<accession>A0A9W9AUS4</accession>
<dbReference type="PANTHER" id="PTHR48107">
    <property type="entry name" value="NADPH-DEPENDENT ALDEHYDE REDUCTASE-LIKE PROTEIN, CHLOROPLASTIC-RELATED"/>
    <property type="match status" value="1"/>
</dbReference>
<dbReference type="PROSITE" id="PS00061">
    <property type="entry name" value="ADH_SHORT"/>
    <property type="match status" value="1"/>
</dbReference>
<dbReference type="InterPro" id="IPR002347">
    <property type="entry name" value="SDR_fam"/>
</dbReference>
<feature type="region of interest" description="Disordered" evidence="5">
    <location>
        <begin position="17"/>
        <end position="52"/>
    </location>
</feature>
<gene>
    <name evidence="6" type="ORF">C8J55DRAFT_421470</name>
</gene>
<comment type="similarity">
    <text evidence="1">Belongs to the short-chain dehydrogenases/reductases (SDR) family.</text>
</comment>
<evidence type="ECO:0000256" key="4">
    <source>
        <dbReference type="SAM" id="Coils"/>
    </source>
</evidence>
<organism evidence="6 7">
    <name type="scientific">Lentinula lateritia</name>
    <dbReference type="NCBI Taxonomy" id="40482"/>
    <lineage>
        <taxon>Eukaryota</taxon>
        <taxon>Fungi</taxon>
        <taxon>Dikarya</taxon>
        <taxon>Basidiomycota</taxon>
        <taxon>Agaricomycotina</taxon>
        <taxon>Agaricomycetes</taxon>
        <taxon>Agaricomycetidae</taxon>
        <taxon>Agaricales</taxon>
        <taxon>Marasmiineae</taxon>
        <taxon>Omphalotaceae</taxon>
        <taxon>Lentinula</taxon>
    </lineage>
</organism>
<comment type="caution">
    <text evidence="6">The sequence shown here is derived from an EMBL/GenBank/DDBJ whole genome shotgun (WGS) entry which is preliminary data.</text>
</comment>
<evidence type="ECO:0000313" key="7">
    <source>
        <dbReference type="Proteomes" id="UP001150238"/>
    </source>
</evidence>
<dbReference type="Proteomes" id="UP001150238">
    <property type="component" value="Unassembled WGS sequence"/>
</dbReference>
<keyword evidence="3" id="KW-0560">Oxidoreductase</keyword>
<dbReference type="Pfam" id="PF13561">
    <property type="entry name" value="adh_short_C2"/>
    <property type="match status" value="1"/>
</dbReference>
<feature type="compositionally biased region" description="Basic and acidic residues" evidence="5">
    <location>
        <begin position="40"/>
        <end position="52"/>
    </location>
</feature>
<dbReference type="EMBL" id="JANVFS010000006">
    <property type="protein sequence ID" value="KAJ4491176.1"/>
    <property type="molecule type" value="Genomic_DNA"/>
</dbReference>
<name>A0A9W9AUS4_9AGAR</name>
<dbReference type="InterPro" id="IPR036291">
    <property type="entry name" value="NAD(P)-bd_dom_sf"/>
</dbReference>
<evidence type="ECO:0000256" key="2">
    <source>
        <dbReference type="ARBA" id="ARBA00022857"/>
    </source>
</evidence>
<dbReference type="PRINTS" id="PR00081">
    <property type="entry name" value="GDHRDH"/>
</dbReference>
<evidence type="ECO:0000256" key="1">
    <source>
        <dbReference type="ARBA" id="ARBA00006484"/>
    </source>
</evidence>
<evidence type="ECO:0000256" key="3">
    <source>
        <dbReference type="ARBA" id="ARBA00023002"/>
    </source>
</evidence>
<reference evidence="6" key="2">
    <citation type="journal article" date="2023" name="Proc. Natl. Acad. Sci. U.S.A.">
        <title>A global phylogenomic analysis of the shiitake genus Lentinula.</title>
        <authorList>
            <person name="Sierra-Patev S."/>
            <person name="Min B."/>
            <person name="Naranjo-Ortiz M."/>
            <person name="Looney B."/>
            <person name="Konkel Z."/>
            <person name="Slot J.C."/>
            <person name="Sakamoto Y."/>
            <person name="Steenwyk J.L."/>
            <person name="Rokas A."/>
            <person name="Carro J."/>
            <person name="Camarero S."/>
            <person name="Ferreira P."/>
            <person name="Molpeceres G."/>
            <person name="Ruiz-Duenas F.J."/>
            <person name="Serrano A."/>
            <person name="Henrissat B."/>
            <person name="Drula E."/>
            <person name="Hughes K.W."/>
            <person name="Mata J.L."/>
            <person name="Ishikawa N.K."/>
            <person name="Vargas-Isla R."/>
            <person name="Ushijima S."/>
            <person name="Smith C.A."/>
            <person name="Donoghue J."/>
            <person name="Ahrendt S."/>
            <person name="Andreopoulos W."/>
            <person name="He G."/>
            <person name="LaButti K."/>
            <person name="Lipzen A."/>
            <person name="Ng V."/>
            <person name="Riley R."/>
            <person name="Sandor L."/>
            <person name="Barry K."/>
            <person name="Martinez A.T."/>
            <person name="Xiao Y."/>
            <person name="Gibbons J.G."/>
            <person name="Terashima K."/>
            <person name="Grigoriev I.V."/>
            <person name="Hibbett D."/>
        </authorList>
    </citation>
    <scope>NUCLEOTIDE SEQUENCE</scope>
    <source>
        <strain evidence="6">Sp2 HRB7682 ss15</strain>
    </source>
</reference>
<dbReference type="SUPFAM" id="SSF51735">
    <property type="entry name" value="NAD(P)-binding Rossmann-fold domains"/>
    <property type="match status" value="1"/>
</dbReference>
<proteinExistence type="inferred from homology"/>
<feature type="coiled-coil region" evidence="4">
    <location>
        <begin position="153"/>
        <end position="180"/>
    </location>
</feature>
<dbReference type="FunFam" id="3.40.50.720:FF:000084">
    <property type="entry name" value="Short-chain dehydrogenase reductase"/>
    <property type="match status" value="1"/>
</dbReference>
<dbReference type="AlphaFoldDB" id="A0A9W9AUS4"/>
<dbReference type="GO" id="GO:0016614">
    <property type="term" value="F:oxidoreductase activity, acting on CH-OH group of donors"/>
    <property type="evidence" value="ECO:0007669"/>
    <property type="project" value="UniProtKB-ARBA"/>
</dbReference>
<dbReference type="InterPro" id="IPR020904">
    <property type="entry name" value="Sc_DH/Rdtase_CS"/>
</dbReference>